<dbReference type="SMART" id="SM00418">
    <property type="entry name" value="HTH_ARSR"/>
    <property type="match status" value="1"/>
</dbReference>
<feature type="domain" description="HTH arsR-type" evidence="4">
    <location>
        <begin position="14"/>
        <end position="108"/>
    </location>
</feature>
<dbReference type="GO" id="GO:0003700">
    <property type="term" value="F:DNA-binding transcription factor activity"/>
    <property type="evidence" value="ECO:0007669"/>
    <property type="project" value="InterPro"/>
</dbReference>
<keyword evidence="3" id="KW-0804">Transcription</keyword>
<accession>A0A1J5PXA9</accession>
<dbReference type="CDD" id="cd00090">
    <property type="entry name" value="HTH_ARSR"/>
    <property type="match status" value="1"/>
</dbReference>
<dbReference type="AlphaFoldDB" id="A0A1J5PXA9"/>
<dbReference type="Pfam" id="PF01022">
    <property type="entry name" value="HTH_5"/>
    <property type="match status" value="1"/>
</dbReference>
<evidence type="ECO:0000256" key="2">
    <source>
        <dbReference type="ARBA" id="ARBA00023125"/>
    </source>
</evidence>
<name>A0A1J5PXA9_9ZZZZ</name>
<sequence length="130" mass="14368">MASGDDREQRRRAAPEPISKLKAEFFKTLGHPARIRILELLAEGERSVADLMPEIGLEASHLSQQLAVLRRAGVVVARKQGSSVIYAMASEDMAEMLMVARKVLAGLLTDQVDLLRDLQAEDEIDSEQRA</sequence>
<dbReference type="PANTHER" id="PTHR43132">
    <property type="entry name" value="ARSENICAL RESISTANCE OPERON REPRESSOR ARSR-RELATED"/>
    <property type="match status" value="1"/>
</dbReference>
<dbReference type="PROSITE" id="PS50987">
    <property type="entry name" value="HTH_ARSR_2"/>
    <property type="match status" value="1"/>
</dbReference>
<dbReference type="Gene3D" id="1.10.10.10">
    <property type="entry name" value="Winged helix-like DNA-binding domain superfamily/Winged helix DNA-binding domain"/>
    <property type="match status" value="1"/>
</dbReference>
<dbReference type="InterPro" id="IPR011991">
    <property type="entry name" value="ArsR-like_HTH"/>
</dbReference>
<organism evidence="5">
    <name type="scientific">mine drainage metagenome</name>
    <dbReference type="NCBI Taxonomy" id="410659"/>
    <lineage>
        <taxon>unclassified sequences</taxon>
        <taxon>metagenomes</taxon>
        <taxon>ecological metagenomes</taxon>
    </lineage>
</organism>
<evidence type="ECO:0000313" key="5">
    <source>
        <dbReference type="EMBL" id="OIQ75682.1"/>
    </source>
</evidence>
<proteinExistence type="predicted"/>
<reference evidence="5" key="1">
    <citation type="submission" date="2016-10" db="EMBL/GenBank/DDBJ databases">
        <title>Sequence of Gallionella enrichment culture.</title>
        <authorList>
            <person name="Poehlein A."/>
            <person name="Muehling M."/>
            <person name="Daniel R."/>
        </authorList>
    </citation>
    <scope>NUCLEOTIDE SEQUENCE</scope>
</reference>
<comment type="caution">
    <text evidence="5">The sequence shown here is derived from an EMBL/GenBank/DDBJ whole genome shotgun (WGS) entry which is preliminary data.</text>
</comment>
<dbReference type="SUPFAM" id="SSF46785">
    <property type="entry name" value="Winged helix' DNA-binding domain"/>
    <property type="match status" value="1"/>
</dbReference>
<evidence type="ECO:0000256" key="3">
    <source>
        <dbReference type="ARBA" id="ARBA00023163"/>
    </source>
</evidence>
<dbReference type="EMBL" id="MLJW01002088">
    <property type="protein sequence ID" value="OIQ75682.1"/>
    <property type="molecule type" value="Genomic_DNA"/>
</dbReference>
<dbReference type="PRINTS" id="PR00778">
    <property type="entry name" value="HTHARSR"/>
</dbReference>
<keyword evidence="1" id="KW-0805">Transcription regulation</keyword>
<keyword evidence="2" id="KW-0238">DNA-binding</keyword>
<protein>
    <submittedName>
        <fullName evidence="5">Putative HTH-type transcriptional regulator</fullName>
    </submittedName>
</protein>
<dbReference type="InterPro" id="IPR051011">
    <property type="entry name" value="Metal_resp_trans_reg"/>
</dbReference>
<dbReference type="InterPro" id="IPR001845">
    <property type="entry name" value="HTH_ArsR_DNA-bd_dom"/>
</dbReference>
<dbReference type="InterPro" id="IPR036388">
    <property type="entry name" value="WH-like_DNA-bd_sf"/>
</dbReference>
<gene>
    <name evidence="5" type="ORF">GALL_426480</name>
</gene>
<evidence type="ECO:0000256" key="1">
    <source>
        <dbReference type="ARBA" id="ARBA00023015"/>
    </source>
</evidence>
<dbReference type="InterPro" id="IPR036390">
    <property type="entry name" value="WH_DNA-bd_sf"/>
</dbReference>
<dbReference type="GO" id="GO:0003677">
    <property type="term" value="F:DNA binding"/>
    <property type="evidence" value="ECO:0007669"/>
    <property type="project" value="UniProtKB-KW"/>
</dbReference>
<evidence type="ECO:0000259" key="4">
    <source>
        <dbReference type="PROSITE" id="PS50987"/>
    </source>
</evidence>
<dbReference type="PANTHER" id="PTHR43132:SF2">
    <property type="entry name" value="ARSENICAL RESISTANCE OPERON REPRESSOR ARSR-RELATED"/>
    <property type="match status" value="1"/>
</dbReference>
<dbReference type="NCBIfam" id="NF033788">
    <property type="entry name" value="HTH_metalloreg"/>
    <property type="match status" value="1"/>
</dbReference>